<sequence>MQFVNATSVSCPEQTSSNKESANKFRFFEELDGSSFLRNESSALKRYTKDFFIFELRNPRIETISE</sequence>
<name>A0A396Z049_9LEPT</name>
<dbReference type="Proteomes" id="UP000265798">
    <property type="component" value="Unassembled WGS sequence"/>
</dbReference>
<protein>
    <submittedName>
        <fullName evidence="2">Uncharacterized protein</fullName>
    </submittedName>
</protein>
<evidence type="ECO:0000313" key="3">
    <source>
        <dbReference type="Proteomes" id="UP000265798"/>
    </source>
</evidence>
<organism evidence="2 3">
    <name type="scientific">Leptospira stimsonii</name>
    <dbReference type="NCBI Taxonomy" id="2202203"/>
    <lineage>
        <taxon>Bacteria</taxon>
        <taxon>Pseudomonadati</taxon>
        <taxon>Spirochaetota</taxon>
        <taxon>Spirochaetia</taxon>
        <taxon>Leptospirales</taxon>
        <taxon>Leptospiraceae</taxon>
        <taxon>Leptospira</taxon>
    </lineage>
</organism>
<evidence type="ECO:0000256" key="1">
    <source>
        <dbReference type="SAM" id="MobiDB-lite"/>
    </source>
</evidence>
<evidence type="ECO:0000313" key="2">
    <source>
        <dbReference type="EMBL" id="RHX87048.1"/>
    </source>
</evidence>
<dbReference type="AlphaFoldDB" id="A0A396Z049"/>
<feature type="region of interest" description="Disordered" evidence="1">
    <location>
        <begin position="1"/>
        <end position="20"/>
    </location>
</feature>
<accession>A0A396Z049</accession>
<gene>
    <name evidence="2" type="ORF">DLM75_18915</name>
</gene>
<dbReference type="EMBL" id="QHCT01000006">
    <property type="protein sequence ID" value="RHX87048.1"/>
    <property type="molecule type" value="Genomic_DNA"/>
</dbReference>
<comment type="caution">
    <text evidence="2">The sequence shown here is derived from an EMBL/GenBank/DDBJ whole genome shotgun (WGS) entry which is preliminary data.</text>
</comment>
<proteinExistence type="predicted"/>
<reference evidence="3" key="1">
    <citation type="submission" date="2018-05" db="EMBL/GenBank/DDBJ databases">
        <title>Leptospira yasudae sp. nov. and Leptospira stimsonii sp. nov., two pathogenic species of the genus Leptospira isolated from environmental sources.</title>
        <authorList>
            <person name="Casanovas-Massana A."/>
            <person name="Hamond C."/>
            <person name="Santos L.A."/>
            <person name="Hacker K.P."/>
            <person name="Balassiano I."/>
            <person name="Medeiros M.A."/>
            <person name="Reis M.G."/>
            <person name="Ko A.I."/>
            <person name="Wunder E.A."/>
        </authorList>
    </citation>
    <scope>NUCLEOTIDE SEQUENCE [LARGE SCALE GENOMIC DNA]</scope>
    <source>
        <strain evidence="3">Yale</strain>
    </source>
</reference>